<keyword evidence="3" id="KW-1185">Reference proteome</keyword>
<feature type="compositionally biased region" description="Basic and acidic residues" evidence="1">
    <location>
        <begin position="1"/>
        <end position="23"/>
    </location>
</feature>
<reference evidence="2" key="1">
    <citation type="journal article" date="2023" name="Science">
        <title>Genome structures resolve the early diversification of teleost fishes.</title>
        <authorList>
            <person name="Parey E."/>
            <person name="Louis A."/>
            <person name="Montfort J."/>
            <person name="Bouchez O."/>
            <person name="Roques C."/>
            <person name="Iampietro C."/>
            <person name="Lluch J."/>
            <person name="Castinel A."/>
            <person name="Donnadieu C."/>
            <person name="Desvignes T."/>
            <person name="Floi Bucao C."/>
            <person name="Jouanno E."/>
            <person name="Wen M."/>
            <person name="Mejri S."/>
            <person name="Dirks R."/>
            <person name="Jansen H."/>
            <person name="Henkel C."/>
            <person name="Chen W.J."/>
            <person name="Zahm M."/>
            <person name="Cabau C."/>
            <person name="Klopp C."/>
            <person name="Thompson A.W."/>
            <person name="Robinson-Rechavi M."/>
            <person name="Braasch I."/>
            <person name="Lecointre G."/>
            <person name="Bobe J."/>
            <person name="Postlethwait J.H."/>
            <person name="Berthelot C."/>
            <person name="Roest Crollius H."/>
            <person name="Guiguen Y."/>
        </authorList>
    </citation>
    <scope>NUCLEOTIDE SEQUENCE</scope>
    <source>
        <strain evidence="2">WJC10195</strain>
    </source>
</reference>
<organism evidence="2 3">
    <name type="scientific">Synaphobranchus kaupii</name>
    <name type="common">Kaup's arrowtooth eel</name>
    <dbReference type="NCBI Taxonomy" id="118154"/>
    <lineage>
        <taxon>Eukaryota</taxon>
        <taxon>Metazoa</taxon>
        <taxon>Chordata</taxon>
        <taxon>Craniata</taxon>
        <taxon>Vertebrata</taxon>
        <taxon>Euteleostomi</taxon>
        <taxon>Actinopterygii</taxon>
        <taxon>Neopterygii</taxon>
        <taxon>Teleostei</taxon>
        <taxon>Anguilliformes</taxon>
        <taxon>Synaphobranchidae</taxon>
        <taxon>Synaphobranchus</taxon>
    </lineage>
</organism>
<proteinExistence type="predicted"/>
<name>A0A9Q1EQZ8_SYNKA</name>
<gene>
    <name evidence="2" type="ORF">SKAU_G00308180</name>
</gene>
<dbReference type="Proteomes" id="UP001152622">
    <property type="component" value="Chromosome 13"/>
</dbReference>
<evidence type="ECO:0000256" key="1">
    <source>
        <dbReference type="SAM" id="MobiDB-lite"/>
    </source>
</evidence>
<accession>A0A9Q1EQZ8</accession>
<dbReference type="AlphaFoldDB" id="A0A9Q1EQZ8"/>
<sequence>MRRSCEGERRWLPGVRKPDATEHGKRKAGKSGHSQTGRKTQGLKKQHRSTTATQRHGDAAPRQRSPGVQRSQAGQGTTGTRRGSAFALKTSLSY</sequence>
<feature type="compositionally biased region" description="Low complexity" evidence="1">
    <location>
        <begin position="69"/>
        <end position="85"/>
    </location>
</feature>
<evidence type="ECO:0000313" key="3">
    <source>
        <dbReference type="Proteomes" id="UP001152622"/>
    </source>
</evidence>
<dbReference type="EMBL" id="JAINUF010000013">
    <property type="protein sequence ID" value="KAJ8343489.1"/>
    <property type="molecule type" value="Genomic_DNA"/>
</dbReference>
<protein>
    <submittedName>
        <fullName evidence="2">Uncharacterized protein</fullName>
    </submittedName>
</protein>
<comment type="caution">
    <text evidence="2">The sequence shown here is derived from an EMBL/GenBank/DDBJ whole genome shotgun (WGS) entry which is preliminary data.</text>
</comment>
<evidence type="ECO:0000313" key="2">
    <source>
        <dbReference type="EMBL" id="KAJ8343489.1"/>
    </source>
</evidence>
<feature type="region of interest" description="Disordered" evidence="1">
    <location>
        <begin position="1"/>
        <end position="94"/>
    </location>
</feature>